<keyword evidence="4" id="KW-1185">Reference proteome</keyword>
<feature type="transmembrane region" description="Helical" evidence="2">
    <location>
        <begin position="546"/>
        <end position="566"/>
    </location>
</feature>
<name>A0A410WB29_9CORY</name>
<evidence type="ECO:0000313" key="3">
    <source>
        <dbReference type="EMBL" id="QAU53144.1"/>
    </source>
</evidence>
<evidence type="ECO:0000256" key="1">
    <source>
        <dbReference type="SAM" id="MobiDB-lite"/>
    </source>
</evidence>
<reference evidence="3 4" key="1">
    <citation type="submission" date="2019-01" db="EMBL/GenBank/DDBJ databases">
        <authorList>
            <person name="Ruckert C."/>
            <person name="Busche T."/>
            <person name="Kalinowski J."/>
        </authorList>
    </citation>
    <scope>NUCLEOTIDE SEQUENCE [LARGE SCALE GENOMIC DNA]</scope>
    <source>
        <strain evidence="3 4">136/3</strain>
    </source>
</reference>
<organism evidence="3 4">
    <name type="scientific">Corynebacterium pelargi</name>
    <dbReference type="NCBI Taxonomy" id="1471400"/>
    <lineage>
        <taxon>Bacteria</taxon>
        <taxon>Bacillati</taxon>
        <taxon>Actinomycetota</taxon>
        <taxon>Actinomycetes</taxon>
        <taxon>Mycobacteriales</taxon>
        <taxon>Corynebacteriaceae</taxon>
        <taxon>Corynebacterium</taxon>
    </lineage>
</organism>
<feature type="region of interest" description="Disordered" evidence="1">
    <location>
        <begin position="392"/>
        <end position="444"/>
    </location>
</feature>
<feature type="compositionally biased region" description="Low complexity" evidence="1">
    <location>
        <begin position="359"/>
        <end position="374"/>
    </location>
</feature>
<feature type="region of interest" description="Disordered" evidence="1">
    <location>
        <begin position="166"/>
        <end position="192"/>
    </location>
</feature>
<accession>A0A410WB29</accession>
<feature type="compositionally biased region" description="Basic and acidic residues" evidence="1">
    <location>
        <begin position="418"/>
        <end position="435"/>
    </location>
</feature>
<evidence type="ECO:0000313" key="4">
    <source>
        <dbReference type="Proteomes" id="UP000288929"/>
    </source>
</evidence>
<dbReference type="Proteomes" id="UP000288929">
    <property type="component" value="Chromosome"/>
</dbReference>
<keyword evidence="2" id="KW-0472">Membrane</keyword>
<keyword evidence="2" id="KW-1133">Transmembrane helix</keyword>
<dbReference type="EMBL" id="CP035299">
    <property type="protein sequence ID" value="QAU53144.1"/>
    <property type="molecule type" value="Genomic_DNA"/>
</dbReference>
<protein>
    <submittedName>
        <fullName evidence="3">Uncharacterized protein</fullName>
    </submittedName>
</protein>
<evidence type="ECO:0000256" key="2">
    <source>
        <dbReference type="SAM" id="Phobius"/>
    </source>
</evidence>
<sequence>MNSAIQPPRPSAQTSRALLGGRAKRLAALGAGLALGVSLQAGNVVSFIPVQPAHAQDAQCASGATPEFDVAAEADAQNQLRIVGTGWCNSEGLGGAKIAVKLDEGNINHLDTSLHENTTIWYIIEAQSDGSFDVNMPLPDGTNSGKLGSNPTFGPGEHSIRLLSGSLQEGDVRETRPTPSEKKEGKGRFLLGEYKPNGLPDTVFNYDNDLSSDKKNGVKVSTKGDKIQVQVPSAQPGTWVYLSAYNECGQTNDPYGEQWFQLAEGSTVTAALKPVDALRGNVKITVQDGSRGAGQKLIGWDYLDSSGKRPGCAEPAESDEAEDNQGGDAQSDKQETSKPEGNSGAAEKGSSDHHDDADSNTSSYSGGGTNPSSTIALGEDAEAVSGGFYATDDSFSGGGGDSSGGGFTDSGFDSSDDSQPRPDHDPEPPVKKASELNDDNAGEVDASLDGTILSLHAEPMAAGDWVFLHSYNPDPKALGWVEADVDGNVYIDIAGLKKGSPKITLTSADDELLGWVLIDLGDESNGNRPSVRTASSQTPLMDGRDWALIIGALFAVGVAAGGLMLGRRSRS</sequence>
<feature type="compositionally biased region" description="Acidic residues" evidence="1">
    <location>
        <begin position="316"/>
        <end position="325"/>
    </location>
</feature>
<feature type="region of interest" description="Disordered" evidence="1">
    <location>
        <begin position="305"/>
        <end position="375"/>
    </location>
</feature>
<feature type="compositionally biased region" description="Gly residues" evidence="1">
    <location>
        <begin position="396"/>
        <end position="408"/>
    </location>
</feature>
<dbReference type="KEGG" id="cpeg:CPELA_09445"/>
<dbReference type="OrthoDB" id="3820584at2"/>
<dbReference type="RefSeq" id="WP_128890491.1">
    <property type="nucleotide sequence ID" value="NZ_BMCX01000002.1"/>
</dbReference>
<dbReference type="AlphaFoldDB" id="A0A410WB29"/>
<gene>
    <name evidence="3" type="ORF">CPELA_09445</name>
</gene>
<keyword evidence="2" id="KW-0812">Transmembrane</keyword>
<feature type="compositionally biased region" description="Basic and acidic residues" evidence="1">
    <location>
        <begin position="170"/>
        <end position="187"/>
    </location>
</feature>
<proteinExistence type="predicted"/>